<dbReference type="InterPro" id="IPR000156">
    <property type="entry name" value="Ran_bind_dom"/>
</dbReference>
<feature type="compositionally biased region" description="Acidic residues" evidence="1">
    <location>
        <begin position="14"/>
        <end position="25"/>
    </location>
</feature>
<dbReference type="GO" id="GO:0005643">
    <property type="term" value="C:nuclear pore"/>
    <property type="evidence" value="ECO:0007669"/>
    <property type="project" value="TreeGrafter"/>
</dbReference>
<evidence type="ECO:0000313" key="3">
    <source>
        <dbReference type="EMBL" id="CAE0774518.1"/>
    </source>
</evidence>
<protein>
    <recommendedName>
        <fullName evidence="2">RanBD1 domain-containing protein</fullName>
    </recommendedName>
</protein>
<dbReference type="Gene3D" id="2.30.29.30">
    <property type="entry name" value="Pleckstrin-homology domain (PH domain)/Phosphotyrosine-binding domain (PTB)"/>
    <property type="match status" value="1"/>
</dbReference>
<dbReference type="FunFam" id="2.30.29.30:FF:000312">
    <property type="entry name" value="Ran binding protein 1"/>
    <property type="match status" value="1"/>
</dbReference>
<name>A0A7S4BRT4_CHRCT</name>
<dbReference type="GO" id="GO:0005096">
    <property type="term" value="F:GTPase activator activity"/>
    <property type="evidence" value="ECO:0007669"/>
    <property type="project" value="TreeGrafter"/>
</dbReference>
<dbReference type="InterPro" id="IPR045255">
    <property type="entry name" value="RanBP1-like"/>
</dbReference>
<dbReference type="SUPFAM" id="SSF50729">
    <property type="entry name" value="PH domain-like"/>
    <property type="match status" value="1"/>
</dbReference>
<dbReference type="GO" id="GO:0005737">
    <property type="term" value="C:cytoplasm"/>
    <property type="evidence" value="ECO:0007669"/>
    <property type="project" value="TreeGrafter"/>
</dbReference>
<dbReference type="InterPro" id="IPR045256">
    <property type="entry name" value="RanBP1_RanBD"/>
</dbReference>
<dbReference type="SMART" id="SM00160">
    <property type="entry name" value="RanBD"/>
    <property type="match status" value="1"/>
</dbReference>
<gene>
    <name evidence="3" type="ORF">PCAR00345_LOCUS27152</name>
</gene>
<feature type="compositionally biased region" description="Basic and acidic residues" evidence="1">
    <location>
        <begin position="200"/>
        <end position="216"/>
    </location>
</feature>
<feature type="region of interest" description="Disordered" evidence="1">
    <location>
        <begin position="168"/>
        <end position="216"/>
    </location>
</feature>
<dbReference type="CDD" id="cd13179">
    <property type="entry name" value="RanBD_RanBP1"/>
    <property type="match status" value="1"/>
</dbReference>
<dbReference type="InterPro" id="IPR011993">
    <property type="entry name" value="PH-like_dom_sf"/>
</dbReference>
<feature type="compositionally biased region" description="Basic and acidic residues" evidence="1">
    <location>
        <begin position="183"/>
        <end position="192"/>
    </location>
</feature>
<reference evidence="3" key="1">
    <citation type="submission" date="2021-01" db="EMBL/GenBank/DDBJ databases">
        <authorList>
            <person name="Corre E."/>
            <person name="Pelletier E."/>
            <person name="Niang G."/>
            <person name="Scheremetjew M."/>
            <person name="Finn R."/>
            <person name="Kale V."/>
            <person name="Holt S."/>
            <person name="Cochrane G."/>
            <person name="Meng A."/>
            <person name="Brown T."/>
            <person name="Cohen L."/>
        </authorList>
    </citation>
    <scope>NUCLEOTIDE SEQUENCE</scope>
    <source>
        <strain evidence="3">CCMP645</strain>
    </source>
</reference>
<evidence type="ECO:0000256" key="1">
    <source>
        <dbReference type="SAM" id="MobiDB-lite"/>
    </source>
</evidence>
<proteinExistence type="predicted"/>
<feature type="region of interest" description="Disordered" evidence="1">
    <location>
        <begin position="1"/>
        <end position="25"/>
    </location>
</feature>
<sequence length="216" mass="24970">MADTTEPEPPAAVADDDDNGVAPEEEAQVDFVPLVKLEEVKTKTLEEDETVLFKMRAKLFRWESDSWEKEVKMWKERGTGDIRFLQHKDTKKVRLLMRREKTMKICANFYVAPAIAIKENAGSDRSWVWQCHDFSEEKTDLVTLAVRFANSENAQKFKEQFLDAQKVNKAIEEGNTPEAVSAPKEDAAKPKEDTEEESKQEEKKDEDEKKEEQKKE</sequence>
<dbReference type="PANTHER" id="PTHR23138">
    <property type="entry name" value="RAN BINDING PROTEIN"/>
    <property type="match status" value="1"/>
</dbReference>
<dbReference type="GO" id="GO:0006913">
    <property type="term" value="P:nucleocytoplasmic transport"/>
    <property type="evidence" value="ECO:0007669"/>
    <property type="project" value="InterPro"/>
</dbReference>
<evidence type="ECO:0000259" key="2">
    <source>
        <dbReference type="PROSITE" id="PS50196"/>
    </source>
</evidence>
<dbReference type="Pfam" id="PF00638">
    <property type="entry name" value="Ran_BP1"/>
    <property type="match status" value="1"/>
</dbReference>
<accession>A0A7S4BRT4</accession>
<dbReference type="EMBL" id="HBIZ01042481">
    <property type="protein sequence ID" value="CAE0774518.1"/>
    <property type="molecule type" value="Transcribed_RNA"/>
</dbReference>
<organism evidence="3">
    <name type="scientific">Chrysotila carterae</name>
    <name type="common">Marine alga</name>
    <name type="synonym">Syracosphaera carterae</name>
    <dbReference type="NCBI Taxonomy" id="13221"/>
    <lineage>
        <taxon>Eukaryota</taxon>
        <taxon>Haptista</taxon>
        <taxon>Haptophyta</taxon>
        <taxon>Prymnesiophyceae</taxon>
        <taxon>Isochrysidales</taxon>
        <taxon>Isochrysidaceae</taxon>
        <taxon>Chrysotila</taxon>
    </lineage>
</organism>
<dbReference type="AlphaFoldDB" id="A0A7S4BRT4"/>
<dbReference type="PANTHER" id="PTHR23138:SF87">
    <property type="entry name" value="E3 SUMO-PROTEIN LIGASE RANBP2"/>
    <property type="match status" value="1"/>
</dbReference>
<feature type="domain" description="RanBD1" evidence="2">
    <location>
        <begin position="30"/>
        <end position="170"/>
    </location>
</feature>
<dbReference type="PROSITE" id="PS50196">
    <property type="entry name" value="RANBD1"/>
    <property type="match status" value="1"/>
</dbReference>